<gene>
    <name evidence="1" type="ORF">AAHA92_12586</name>
</gene>
<dbReference type="AlphaFoldDB" id="A0ABD1HKS4"/>
<dbReference type="EMBL" id="JBEAFC010000005">
    <property type="protein sequence ID" value="KAL1557046.1"/>
    <property type="molecule type" value="Genomic_DNA"/>
</dbReference>
<sequence length="107" mass="11676">MSGIVDVYCTICCFCIIGGFRSGFAFDLNFEALACGLAVIAVSKSGVSQRKKDRNLTPLVGCMHLKSHQGRKTRGQDCQFLGPAPFLWNSYDFGGLTLAEQETSLPY</sequence>
<dbReference type="Proteomes" id="UP001567538">
    <property type="component" value="Unassembled WGS sequence"/>
</dbReference>
<protein>
    <submittedName>
        <fullName evidence="1">Uncharacterized protein</fullName>
    </submittedName>
</protein>
<evidence type="ECO:0000313" key="2">
    <source>
        <dbReference type="Proteomes" id="UP001567538"/>
    </source>
</evidence>
<name>A0ABD1HKS4_SALDI</name>
<evidence type="ECO:0000313" key="1">
    <source>
        <dbReference type="EMBL" id="KAL1557046.1"/>
    </source>
</evidence>
<proteinExistence type="predicted"/>
<keyword evidence="2" id="KW-1185">Reference proteome</keyword>
<reference evidence="1 2" key="1">
    <citation type="submission" date="2024-06" db="EMBL/GenBank/DDBJ databases">
        <title>A chromosome level genome sequence of Diviner's sage (Salvia divinorum).</title>
        <authorList>
            <person name="Ford S.A."/>
            <person name="Ro D.-K."/>
            <person name="Ness R.W."/>
            <person name="Phillips M.A."/>
        </authorList>
    </citation>
    <scope>NUCLEOTIDE SEQUENCE [LARGE SCALE GENOMIC DNA]</scope>
    <source>
        <strain evidence="1">SAF-2024a</strain>
        <tissue evidence="1">Leaf</tissue>
    </source>
</reference>
<comment type="caution">
    <text evidence="1">The sequence shown here is derived from an EMBL/GenBank/DDBJ whole genome shotgun (WGS) entry which is preliminary data.</text>
</comment>
<accession>A0ABD1HKS4</accession>
<organism evidence="1 2">
    <name type="scientific">Salvia divinorum</name>
    <name type="common">Maria pastora</name>
    <name type="synonym">Diviner's sage</name>
    <dbReference type="NCBI Taxonomy" id="28513"/>
    <lineage>
        <taxon>Eukaryota</taxon>
        <taxon>Viridiplantae</taxon>
        <taxon>Streptophyta</taxon>
        <taxon>Embryophyta</taxon>
        <taxon>Tracheophyta</taxon>
        <taxon>Spermatophyta</taxon>
        <taxon>Magnoliopsida</taxon>
        <taxon>eudicotyledons</taxon>
        <taxon>Gunneridae</taxon>
        <taxon>Pentapetalae</taxon>
        <taxon>asterids</taxon>
        <taxon>lamiids</taxon>
        <taxon>Lamiales</taxon>
        <taxon>Lamiaceae</taxon>
        <taxon>Nepetoideae</taxon>
        <taxon>Mentheae</taxon>
        <taxon>Salviinae</taxon>
        <taxon>Salvia</taxon>
        <taxon>Salvia subgen. Calosphace</taxon>
    </lineage>
</organism>